<name>A0A9P7JI45_9AGAM</name>
<dbReference type="OrthoDB" id="2642612at2759"/>
<keyword evidence="3" id="KW-1185">Reference proteome</keyword>
<gene>
    <name evidence="2" type="ORF">BJ212DRAFT_707267</name>
</gene>
<organism evidence="2 3">
    <name type="scientific">Suillus subaureus</name>
    <dbReference type="NCBI Taxonomy" id="48587"/>
    <lineage>
        <taxon>Eukaryota</taxon>
        <taxon>Fungi</taxon>
        <taxon>Dikarya</taxon>
        <taxon>Basidiomycota</taxon>
        <taxon>Agaricomycotina</taxon>
        <taxon>Agaricomycetes</taxon>
        <taxon>Agaricomycetidae</taxon>
        <taxon>Boletales</taxon>
        <taxon>Suillineae</taxon>
        <taxon>Suillaceae</taxon>
        <taxon>Suillus</taxon>
    </lineage>
</organism>
<protein>
    <submittedName>
        <fullName evidence="2">Uncharacterized protein</fullName>
    </submittedName>
</protein>
<dbReference type="Proteomes" id="UP000807769">
    <property type="component" value="Unassembled WGS sequence"/>
</dbReference>
<proteinExistence type="predicted"/>
<feature type="region of interest" description="Disordered" evidence="1">
    <location>
        <begin position="342"/>
        <end position="380"/>
    </location>
</feature>
<comment type="caution">
    <text evidence="2">The sequence shown here is derived from an EMBL/GenBank/DDBJ whole genome shotgun (WGS) entry which is preliminary data.</text>
</comment>
<dbReference type="EMBL" id="JABBWG010000004">
    <property type="protein sequence ID" value="KAG1823903.1"/>
    <property type="molecule type" value="Genomic_DNA"/>
</dbReference>
<dbReference type="AlphaFoldDB" id="A0A9P7JI45"/>
<sequence length="380" mass="43550">MSNIAAFEEVSGWFEPLLLHYRTLHRNSHAMDDKTQVMFTNLRNECRINEHETIEEANNLTTMSARKRKSEPFKDRKEVNEAFAQLESDAQDNLQKLHALMLARKGRGRDLTSEQQDVPGILAMHVTNWDWHTRISKNGKRDREPLIKAVLLDLVKIRKRREGLFKDPMVAGLRTILEEVIAKHTRAVNTSGENGQTVKRKRWLWYDGAKIPPDVTPALETVLTEDCHTINAHMQSRQDMEGNDRAAIMKLVGYVERMLVAKATSSTHSPVAANVVRELKKLIHALEINSTRLRMRALKNDDRLAYDIMDTVNLKITLMQGLEDENTNASILNRKTNHLWLDRGAMDNPRSRQQPRSKMMPDTPGAKPHLRDLGGRNLVP</sequence>
<reference evidence="2" key="1">
    <citation type="journal article" date="2020" name="New Phytol.">
        <title>Comparative genomics reveals dynamic genome evolution in host specialist ectomycorrhizal fungi.</title>
        <authorList>
            <person name="Lofgren L.A."/>
            <person name="Nguyen N.H."/>
            <person name="Vilgalys R."/>
            <person name="Ruytinx J."/>
            <person name="Liao H.L."/>
            <person name="Branco S."/>
            <person name="Kuo A."/>
            <person name="LaButti K."/>
            <person name="Lipzen A."/>
            <person name="Andreopoulos W."/>
            <person name="Pangilinan J."/>
            <person name="Riley R."/>
            <person name="Hundley H."/>
            <person name="Na H."/>
            <person name="Barry K."/>
            <person name="Grigoriev I.V."/>
            <person name="Stajich J.E."/>
            <person name="Kennedy P.G."/>
        </authorList>
    </citation>
    <scope>NUCLEOTIDE SEQUENCE</scope>
    <source>
        <strain evidence="2">MN1</strain>
    </source>
</reference>
<dbReference type="GeneID" id="64637893"/>
<evidence type="ECO:0000313" key="3">
    <source>
        <dbReference type="Proteomes" id="UP000807769"/>
    </source>
</evidence>
<evidence type="ECO:0000256" key="1">
    <source>
        <dbReference type="SAM" id="MobiDB-lite"/>
    </source>
</evidence>
<dbReference type="RefSeq" id="XP_041197963.1">
    <property type="nucleotide sequence ID" value="XM_041343877.1"/>
</dbReference>
<accession>A0A9P7JI45</accession>
<evidence type="ECO:0000313" key="2">
    <source>
        <dbReference type="EMBL" id="KAG1823903.1"/>
    </source>
</evidence>